<dbReference type="Pfam" id="PF03641">
    <property type="entry name" value="Lysine_decarbox"/>
    <property type="match status" value="1"/>
</dbReference>
<evidence type="ECO:0000313" key="7">
    <source>
        <dbReference type="EMBL" id="KAK2652357.1"/>
    </source>
</evidence>
<evidence type="ECO:0000313" key="8">
    <source>
        <dbReference type="Proteomes" id="UP001280121"/>
    </source>
</evidence>
<reference evidence="7" key="1">
    <citation type="journal article" date="2023" name="Plant J.">
        <title>Genome sequences and population genomics provide insights into the demographic history, inbreeding, and mutation load of two 'living fossil' tree species of Dipteronia.</title>
        <authorList>
            <person name="Feng Y."/>
            <person name="Comes H.P."/>
            <person name="Chen J."/>
            <person name="Zhu S."/>
            <person name="Lu R."/>
            <person name="Zhang X."/>
            <person name="Li P."/>
            <person name="Qiu J."/>
            <person name="Olsen K.M."/>
            <person name="Qiu Y."/>
        </authorList>
    </citation>
    <scope>NUCLEOTIDE SEQUENCE</scope>
    <source>
        <strain evidence="7">KIB01</strain>
    </source>
</reference>
<dbReference type="InterPro" id="IPR031100">
    <property type="entry name" value="LOG_fam"/>
</dbReference>
<comment type="catalytic activity">
    <reaction evidence="5">
        <text>N(6)-(dimethylallyl)adenosine 5'-phosphate + H2O = N(6)-dimethylallyladenine + D-ribose 5-phosphate</text>
        <dbReference type="Rhea" id="RHEA:48560"/>
        <dbReference type="ChEBI" id="CHEBI:15377"/>
        <dbReference type="ChEBI" id="CHEBI:17660"/>
        <dbReference type="ChEBI" id="CHEBI:57526"/>
        <dbReference type="ChEBI" id="CHEBI:78346"/>
        <dbReference type="EC" id="3.2.2.n1"/>
    </reaction>
</comment>
<dbReference type="EMBL" id="JANJYI010000004">
    <property type="protein sequence ID" value="KAK2652357.1"/>
    <property type="molecule type" value="Genomic_DNA"/>
</dbReference>
<dbReference type="Proteomes" id="UP001280121">
    <property type="component" value="Unassembled WGS sequence"/>
</dbReference>
<accession>A0AAD9X439</accession>
<keyword evidence="3" id="KW-0203">Cytokinin biosynthesis</keyword>
<dbReference type="AlphaFoldDB" id="A0AAD9X439"/>
<comment type="caution">
    <text evidence="7">The sequence shown here is derived from an EMBL/GenBank/DDBJ whole genome shotgun (WGS) entry which is preliminary data.</text>
</comment>
<evidence type="ECO:0000256" key="4">
    <source>
        <dbReference type="ARBA" id="ARBA00024884"/>
    </source>
</evidence>
<proteinExistence type="inferred from homology"/>
<protein>
    <recommendedName>
        <fullName evidence="2">cytokinin riboside 5'-monophosphate phosphoribohydrolase</fullName>
        <ecNumber evidence="2">3.2.2.n1</ecNumber>
    </recommendedName>
</protein>
<name>A0AAD9X439_9ROSI</name>
<evidence type="ECO:0000256" key="2">
    <source>
        <dbReference type="ARBA" id="ARBA00012205"/>
    </source>
</evidence>
<keyword evidence="8" id="KW-1185">Reference proteome</keyword>
<gene>
    <name evidence="7" type="ORF">Ddye_012213</name>
</gene>
<evidence type="ECO:0000256" key="3">
    <source>
        <dbReference type="ARBA" id="ARBA00022712"/>
    </source>
</evidence>
<evidence type="ECO:0000256" key="6">
    <source>
        <dbReference type="ARBA" id="ARBA00049153"/>
    </source>
</evidence>
<dbReference type="GO" id="GO:0016799">
    <property type="term" value="F:hydrolase activity, hydrolyzing N-glycosyl compounds"/>
    <property type="evidence" value="ECO:0007669"/>
    <property type="project" value="TreeGrafter"/>
</dbReference>
<dbReference type="GO" id="GO:0005829">
    <property type="term" value="C:cytosol"/>
    <property type="evidence" value="ECO:0007669"/>
    <property type="project" value="TreeGrafter"/>
</dbReference>
<comment type="similarity">
    <text evidence="1">Belongs to the LOG family.</text>
</comment>
<evidence type="ECO:0000256" key="5">
    <source>
        <dbReference type="ARBA" id="ARBA00047718"/>
    </source>
</evidence>
<dbReference type="PANTHER" id="PTHR31223:SF70">
    <property type="entry name" value="LOG FAMILY PROTEIN YJL055W"/>
    <property type="match status" value="1"/>
</dbReference>
<dbReference type="EC" id="3.2.2.n1" evidence="2"/>
<evidence type="ECO:0000256" key="1">
    <source>
        <dbReference type="ARBA" id="ARBA00006763"/>
    </source>
</evidence>
<dbReference type="SUPFAM" id="SSF102405">
    <property type="entry name" value="MCP/YpsA-like"/>
    <property type="match status" value="1"/>
</dbReference>
<comment type="catalytic activity">
    <reaction evidence="6">
        <text>9-ribosyl-trans-zeatin 5'-phosphate + H2O = trans-zeatin + D-ribose 5-phosphate</text>
        <dbReference type="Rhea" id="RHEA:48564"/>
        <dbReference type="ChEBI" id="CHEBI:15377"/>
        <dbReference type="ChEBI" id="CHEBI:16522"/>
        <dbReference type="ChEBI" id="CHEBI:78346"/>
        <dbReference type="ChEBI" id="CHEBI:87947"/>
        <dbReference type="EC" id="3.2.2.n1"/>
    </reaction>
</comment>
<dbReference type="GO" id="GO:0009691">
    <property type="term" value="P:cytokinin biosynthetic process"/>
    <property type="evidence" value="ECO:0007669"/>
    <property type="project" value="UniProtKB-KW"/>
</dbReference>
<dbReference type="PANTHER" id="PTHR31223">
    <property type="entry name" value="LOG FAMILY PROTEIN YJL055W"/>
    <property type="match status" value="1"/>
</dbReference>
<comment type="function">
    <text evidence="4">Cytokinin-activating enzyme working in the direct activation pathway. Phosphoribohydrolase that converts inactive cytokinin nucleotides to the biologically active free-base forms.</text>
</comment>
<organism evidence="7 8">
    <name type="scientific">Dipteronia dyeriana</name>
    <dbReference type="NCBI Taxonomy" id="168575"/>
    <lineage>
        <taxon>Eukaryota</taxon>
        <taxon>Viridiplantae</taxon>
        <taxon>Streptophyta</taxon>
        <taxon>Embryophyta</taxon>
        <taxon>Tracheophyta</taxon>
        <taxon>Spermatophyta</taxon>
        <taxon>Magnoliopsida</taxon>
        <taxon>eudicotyledons</taxon>
        <taxon>Gunneridae</taxon>
        <taxon>Pentapetalae</taxon>
        <taxon>rosids</taxon>
        <taxon>malvids</taxon>
        <taxon>Sapindales</taxon>
        <taxon>Sapindaceae</taxon>
        <taxon>Hippocastanoideae</taxon>
        <taxon>Acereae</taxon>
        <taxon>Dipteronia</taxon>
    </lineage>
</organism>
<sequence>MAAVDIIEKINDEELVVSGMQKRLNITLHHADAFIALPDGFGTLEEIFTMASWVQLHIHEKPIGLLNVNNFYDDQKQLGRKNGQLEPGKAQVKRKALPITIRSHHQPLPGHVQLSWPKQMEGK</sequence>
<dbReference type="Gene3D" id="3.40.50.450">
    <property type="match status" value="1"/>
</dbReference>